<reference evidence="1 2" key="1">
    <citation type="journal article" date="2021" name="Hortic Res">
        <title>High-quality reference genome and annotation aids understanding of berry development for evergreen blueberry (Vaccinium darrowii).</title>
        <authorList>
            <person name="Yu J."/>
            <person name="Hulse-Kemp A.M."/>
            <person name="Babiker E."/>
            <person name="Staton M."/>
        </authorList>
    </citation>
    <scope>NUCLEOTIDE SEQUENCE [LARGE SCALE GENOMIC DNA]</scope>
    <source>
        <strain evidence="2">cv. NJ 8807/NJ 8810</strain>
        <tissue evidence="1">Young leaf</tissue>
    </source>
</reference>
<dbReference type="EMBL" id="CM037160">
    <property type="protein sequence ID" value="KAH7840389.1"/>
    <property type="molecule type" value="Genomic_DNA"/>
</dbReference>
<evidence type="ECO:0000313" key="1">
    <source>
        <dbReference type="EMBL" id="KAH7840389.1"/>
    </source>
</evidence>
<organism evidence="1 2">
    <name type="scientific">Vaccinium darrowii</name>
    <dbReference type="NCBI Taxonomy" id="229202"/>
    <lineage>
        <taxon>Eukaryota</taxon>
        <taxon>Viridiplantae</taxon>
        <taxon>Streptophyta</taxon>
        <taxon>Embryophyta</taxon>
        <taxon>Tracheophyta</taxon>
        <taxon>Spermatophyta</taxon>
        <taxon>Magnoliopsida</taxon>
        <taxon>eudicotyledons</taxon>
        <taxon>Gunneridae</taxon>
        <taxon>Pentapetalae</taxon>
        <taxon>asterids</taxon>
        <taxon>Ericales</taxon>
        <taxon>Ericaceae</taxon>
        <taxon>Vaccinioideae</taxon>
        <taxon>Vaccinieae</taxon>
        <taxon>Vaccinium</taxon>
    </lineage>
</organism>
<accession>A0ACB7XHV8</accession>
<proteinExistence type="predicted"/>
<dbReference type="Proteomes" id="UP000828048">
    <property type="component" value="Chromosome 10"/>
</dbReference>
<name>A0ACB7XHV8_9ERIC</name>
<protein>
    <submittedName>
        <fullName evidence="1">Uncharacterized protein</fullName>
    </submittedName>
</protein>
<sequence length="487" mass="53428">MGFSSVLLAFILVSHLPVLRSSASSCPSSIDCGSLGPIKFPFTSTTHPSCGLFPVTCDGGVPQVALGSEGITYQVSGLSDDTIKVNDPAPKSLIEFTGCDFSSYINLPNTLSVSFTISPSVTFFQCLTSSPELENQTDKYFIGNYTRFRGCQGYTVYYSYPNNQVPTPGSYPLNCEFFQLPVVSSVEGRNLSDPFSLLTSDFSIGFHVSEACLACHANRGQCSHARDFQCLKDRGEGLLGRRRPEAGTGFPALIYEFMPNGSLDKFIHDGGSATYRHLGWDALYQIAVGIARGLEYLHRGCNTRIVHFDIKPQNILLNEDFCPKICDFGLAKLCPQKESIISLVGARGTVGYIAPEVFSRNFGGVSHKSDVYSYGMMVLEMVGGRKNISVEVDGTSEIYFPHWVYKHLELDEELGFHGVIDDEANASARKMIIVGLWCIQTDPSQRPSMSRVVEMLEGSPESLQIPPKPFLFSPSRSPVYCSTTLKP</sequence>
<evidence type="ECO:0000313" key="2">
    <source>
        <dbReference type="Proteomes" id="UP000828048"/>
    </source>
</evidence>
<keyword evidence="2" id="KW-1185">Reference proteome</keyword>
<gene>
    <name evidence="1" type="ORF">Vadar_016261</name>
</gene>
<comment type="caution">
    <text evidence="1">The sequence shown here is derived from an EMBL/GenBank/DDBJ whole genome shotgun (WGS) entry which is preliminary data.</text>
</comment>